<sequence length="321" mass="35588">MATETVGSALTVKPEYLCLILCGKKRWELRTKPCRLKGTVALVASGTSMVWGLCDIAGCRFHTLPDLQTHFAKHCLAAEVLQSFAREGAYAWRLRRPRILAKPLWIDRARGSVSWVRLATSTKTKLSQLRPRQLTPATQATQATQASLLAAMRTAAAAQRMQRMQRSRTRAVRAVRWTVPEVSLASQKFVGKLISEASDFYEATLAQRALQVASCAEESTRDCGVSCAIFCRSVAWVTFAPKQLSKASIPKLATRLLTAVLSLCFQQKLAPVAPWEMSIAMALVERCCSDPRRRSDPKRDSELLRLAKGLRLRSQAALRAT</sequence>
<dbReference type="InterPro" id="IPR015947">
    <property type="entry name" value="PUA-like_sf"/>
</dbReference>
<dbReference type="Gene3D" id="2.30.130.30">
    <property type="entry name" value="Hypothetical protein"/>
    <property type="match status" value="1"/>
</dbReference>
<evidence type="ECO:0000313" key="1">
    <source>
        <dbReference type="EMBL" id="CAE7243646.1"/>
    </source>
</evidence>
<name>A0A812L9Y3_SYMPI</name>
<reference evidence="1" key="1">
    <citation type="submission" date="2021-02" db="EMBL/GenBank/DDBJ databases">
        <authorList>
            <person name="Dougan E. K."/>
            <person name="Rhodes N."/>
            <person name="Thang M."/>
            <person name="Chan C."/>
        </authorList>
    </citation>
    <scope>NUCLEOTIDE SEQUENCE</scope>
</reference>
<accession>A0A812L9Y3</accession>
<evidence type="ECO:0000313" key="2">
    <source>
        <dbReference type="Proteomes" id="UP000649617"/>
    </source>
</evidence>
<protein>
    <submittedName>
        <fullName evidence="1">MSH4 protein</fullName>
    </submittedName>
</protein>
<gene>
    <name evidence="1" type="primary">MSH4</name>
    <name evidence="1" type="ORF">SPIL2461_LOCUS4360</name>
</gene>
<dbReference type="SUPFAM" id="SSF88697">
    <property type="entry name" value="PUA domain-like"/>
    <property type="match status" value="1"/>
</dbReference>
<keyword evidence="2" id="KW-1185">Reference proteome</keyword>
<feature type="non-terminal residue" evidence="1">
    <location>
        <position position="321"/>
    </location>
</feature>
<dbReference type="EMBL" id="CAJNIZ010005670">
    <property type="protein sequence ID" value="CAE7243646.1"/>
    <property type="molecule type" value="Genomic_DNA"/>
</dbReference>
<dbReference type="AlphaFoldDB" id="A0A812L9Y3"/>
<dbReference type="OrthoDB" id="485827at2759"/>
<organism evidence="1 2">
    <name type="scientific">Symbiodinium pilosum</name>
    <name type="common">Dinoflagellate</name>
    <dbReference type="NCBI Taxonomy" id="2952"/>
    <lineage>
        <taxon>Eukaryota</taxon>
        <taxon>Sar</taxon>
        <taxon>Alveolata</taxon>
        <taxon>Dinophyceae</taxon>
        <taxon>Suessiales</taxon>
        <taxon>Symbiodiniaceae</taxon>
        <taxon>Symbiodinium</taxon>
    </lineage>
</organism>
<proteinExistence type="predicted"/>
<comment type="caution">
    <text evidence="1">The sequence shown here is derived from an EMBL/GenBank/DDBJ whole genome shotgun (WGS) entry which is preliminary data.</text>
</comment>
<dbReference type="Proteomes" id="UP000649617">
    <property type="component" value="Unassembled WGS sequence"/>
</dbReference>